<dbReference type="PANTHER" id="PTHR48079:SF6">
    <property type="entry name" value="NAD(P)-BINDING DOMAIN-CONTAINING PROTEIN-RELATED"/>
    <property type="match status" value="1"/>
</dbReference>
<dbReference type="Pfam" id="PF01370">
    <property type="entry name" value="Epimerase"/>
    <property type="match status" value="1"/>
</dbReference>
<dbReference type="SUPFAM" id="SSF51735">
    <property type="entry name" value="NAD(P)-binding Rossmann-fold domains"/>
    <property type="match status" value="1"/>
</dbReference>
<dbReference type="STRING" id="39841.SAMN05660836_00488"/>
<dbReference type="EMBL" id="FOUU01000001">
    <property type="protein sequence ID" value="SFM48919.1"/>
    <property type="molecule type" value="Genomic_DNA"/>
</dbReference>
<proteinExistence type="predicted"/>
<dbReference type="RefSeq" id="WP_093393204.1">
    <property type="nucleotide sequence ID" value="NZ_FOUU01000001.1"/>
</dbReference>
<evidence type="ECO:0000313" key="2">
    <source>
        <dbReference type="EMBL" id="SFM48919.1"/>
    </source>
</evidence>
<dbReference type="InterPro" id="IPR051783">
    <property type="entry name" value="NAD(P)-dependent_oxidoreduct"/>
</dbReference>
<accession>A0A1I4R9M9</accession>
<name>A0A1I4R9M9_9BACT</name>
<evidence type="ECO:0000313" key="3">
    <source>
        <dbReference type="Proteomes" id="UP000199611"/>
    </source>
</evidence>
<dbReference type="CDD" id="cd05228">
    <property type="entry name" value="AR_FR_like_1_SDR_e"/>
    <property type="match status" value="1"/>
</dbReference>
<feature type="domain" description="NAD-dependent epimerase/dehydratase" evidence="1">
    <location>
        <begin position="5"/>
        <end position="230"/>
    </location>
</feature>
<keyword evidence="3" id="KW-1185">Reference proteome</keyword>
<reference evidence="2 3" key="1">
    <citation type="submission" date="2016-10" db="EMBL/GenBank/DDBJ databases">
        <authorList>
            <person name="de Groot N.N."/>
        </authorList>
    </citation>
    <scope>NUCLEOTIDE SEQUENCE [LARGE SCALE GENOMIC DNA]</scope>
    <source>
        <strain evidence="2 3">DSM 9990</strain>
    </source>
</reference>
<dbReference type="GO" id="GO:0004029">
    <property type="term" value="F:aldehyde dehydrogenase (NAD+) activity"/>
    <property type="evidence" value="ECO:0007669"/>
    <property type="project" value="TreeGrafter"/>
</dbReference>
<gene>
    <name evidence="2" type="ORF">SAMN05660836_00488</name>
</gene>
<dbReference type="Gene3D" id="3.40.50.720">
    <property type="entry name" value="NAD(P)-binding Rossmann-like Domain"/>
    <property type="match status" value="1"/>
</dbReference>
<dbReference type="InterPro" id="IPR017829">
    <property type="entry name" value="Hopanoid-assoc_sugar_epimerase"/>
</dbReference>
<dbReference type="OrthoDB" id="9814124at2"/>
<dbReference type="InterPro" id="IPR036291">
    <property type="entry name" value="NAD(P)-bd_dom_sf"/>
</dbReference>
<dbReference type="GO" id="GO:0005737">
    <property type="term" value="C:cytoplasm"/>
    <property type="evidence" value="ECO:0007669"/>
    <property type="project" value="TreeGrafter"/>
</dbReference>
<dbReference type="NCBIfam" id="TIGR03466">
    <property type="entry name" value="HpnA"/>
    <property type="match status" value="1"/>
</dbReference>
<protein>
    <submittedName>
        <fullName evidence="2">Dihydroflavonol-4-reductase</fullName>
    </submittedName>
</protein>
<sequence>MPRAFVTGGTGFVGSHVIECLVSKGWHVVALARSVRLPSFINFPGVNWVPGDILASDVLKKAMTGCDALFHVAADYRLWARNALEIYRNNVMGTRRVLSVARELRIPRVVYTSSVGALGLRRDGRPADETTPVSYSDMIGHYKRSKFLAERIAEEYARSGLDLVIVNPSTPVGPRDHKPTPTGRVIVDFLNRRMPAYVNTGLNFVHVRDVALGHLLAWEKGISGRKYILGNENLSFRDFLRILSEITGLPAPKIRIPYLVALTAGVACEIFSRLTGRPPSVPLEGVRMSRYLMFFSPERAVKELGLPLTPVRQAVKEAVWWYVKNGYCKTRLPISPGELLT</sequence>
<dbReference type="AlphaFoldDB" id="A0A1I4R9M9"/>
<dbReference type="Proteomes" id="UP000199611">
    <property type="component" value="Unassembled WGS sequence"/>
</dbReference>
<organism evidence="2 3">
    <name type="scientific">Thermodesulforhabdus norvegica</name>
    <dbReference type="NCBI Taxonomy" id="39841"/>
    <lineage>
        <taxon>Bacteria</taxon>
        <taxon>Pseudomonadati</taxon>
        <taxon>Thermodesulfobacteriota</taxon>
        <taxon>Syntrophobacteria</taxon>
        <taxon>Syntrophobacterales</taxon>
        <taxon>Thermodesulforhabdaceae</taxon>
        <taxon>Thermodesulforhabdus</taxon>
    </lineage>
</organism>
<evidence type="ECO:0000259" key="1">
    <source>
        <dbReference type="Pfam" id="PF01370"/>
    </source>
</evidence>
<dbReference type="InterPro" id="IPR001509">
    <property type="entry name" value="Epimerase_deHydtase"/>
</dbReference>
<dbReference type="PANTHER" id="PTHR48079">
    <property type="entry name" value="PROTEIN YEEZ"/>
    <property type="match status" value="1"/>
</dbReference>